<comment type="cofactor">
    <cofactor evidence="2">
        <name>Zn(2+)</name>
        <dbReference type="ChEBI" id="CHEBI:29105"/>
    </cofactor>
</comment>
<dbReference type="GO" id="GO:0006508">
    <property type="term" value="P:proteolysis"/>
    <property type="evidence" value="ECO:0007669"/>
    <property type="project" value="UniProtKB-UniRule"/>
</dbReference>
<dbReference type="SUPFAM" id="SSF55486">
    <property type="entry name" value="Metalloproteases ('zincins'), catalytic domain"/>
    <property type="match status" value="1"/>
</dbReference>
<dbReference type="Gene3D" id="2.60.40.1730">
    <property type="entry name" value="tricorn interacting facor f3 domain"/>
    <property type="match status" value="1"/>
</dbReference>
<keyword evidence="6 17" id="KW-0031">Aminopeptidase</keyword>
<dbReference type="Gene3D" id="3.30.2010.30">
    <property type="match status" value="1"/>
</dbReference>
<keyword evidence="9" id="KW-0378">Hydrolase</keyword>
<dbReference type="EC" id="3.4.11.2" evidence="4 12"/>
<evidence type="ECO:0000256" key="4">
    <source>
        <dbReference type="ARBA" id="ARBA00012564"/>
    </source>
</evidence>
<evidence type="ECO:0000313" key="17">
    <source>
        <dbReference type="EMBL" id="PRZ00447.1"/>
    </source>
</evidence>
<dbReference type="Gene3D" id="1.25.50.10">
    <property type="entry name" value="Peptidase M1, alanyl aminopeptidase, C-terminal domain"/>
    <property type="match status" value="1"/>
</dbReference>
<dbReference type="GO" id="GO:0016285">
    <property type="term" value="F:alanyl aminopeptidase activity"/>
    <property type="evidence" value="ECO:0007669"/>
    <property type="project" value="UniProtKB-EC"/>
</dbReference>
<evidence type="ECO:0000256" key="1">
    <source>
        <dbReference type="ARBA" id="ARBA00000098"/>
    </source>
</evidence>
<keyword evidence="8" id="KW-0479">Metal-binding</keyword>
<feature type="domain" description="Aminopeptidase N-like N-terminal" evidence="16">
    <location>
        <begin position="45"/>
        <end position="210"/>
    </location>
</feature>
<dbReference type="AlphaFoldDB" id="A0A2T0XNF4"/>
<sequence>MDRGGRKIRPITQPVSHLAVQTNISNTIFRTDYQAFPFDIPEVKLIVELDPVQTRITTQLSVVRKSASAELEALVLNGEDLTLERLTLNGQPLDPSRFSQDDARLTIFEFPASGTLEIVSLCKPAANTSLMGLYVSGESFFTQCEAEGFRKICWFADRPDVMSIYTVTLRADKGRYPTLLSNGNLLSSRELDLGRHEAVWHDPFPKPSYLFALVAGVFDCRELTMRTMHGKEVLLQIYSDPGTFAQTGWAMESLVRSVRWDEQRFGLELDLDRFMIVAARDFNMGAMENKGLNIFNAAYVLADPDTATDLNYQGIEAVIGHEYFHNWTGNRVTCRDWFQLSLKEGLTVFRDHEFTADMMAAGLSAQEAQSARATKRIDDVVVLRNAQFPEDSGPMAHPIRPESYQSISNFYTATVYEKGSEVIRMLHTLLGEQAFRAGMDEYFRRHDGQAVTCDDFVDAMEFAYKQSKPGVSLDVFRRWYRQAGTPRLTASMTDNPTEGTVSVTFTQSCPPVGVEKQHSLQKEDFHIPIKFGLLDESGKAILLADSDGIADTKTLELTTQSKTWTFKTSSSGKAIPSILRDFSAPVIVDYDYSDVELSVLSAHDNNAFTRWEAGQELATRHILKSAAHWRETEQPLAASKVLINVWQALATDVSLDSGYRARAMMMPSEKTLLERMLVIDPVAIATARDGLKRDIATALSEVFHQTYLGQQTPSEYSPDPISAGRRALKNLALNYLMVGNTELGSLLAQAQYANASNMTDRLAALTSLTHESTNTLKQSALDDFYQSWHQQPLVLDKWFSVQATAPDATADKILALMQHPDFTLKNPNRARSVIFAFCNQNLSGFHAPDGAGYKFWAQQVLTLDKINPEIAARLARVMDLWSRFIPQAKTAMQHNLQDIASQADLSGNTLEIVSKALAL</sequence>
<name>A0A2T0XNF4_9BURK</name>
<evidence type="ECO:0000259" key="14">
    <source>
        <dbReference type="Pfam" id="PF11940"/>
    </source>
</evidence>
<evidence type="ECO:0000256" key="10">
    <source>
        <dbReference type="ARBA" id="ARBA00022833"/>
    </source>
</evidence>
<keyword evidence="7" id="KW-0645">Protease</keyword>
<comment type="catalytic activity">
    <reaction evidence="1">
        <text>Release of an N-terminal amino acid, Xaa-|-Yaa- from a peptide, amide or arylamide. Xaa is preferably Ala, but may be most amino acids including Pro (slow action). When a terminal hydrophobic residue is followed by a prolyl residue, the two may be released as an intact Xaa-Pro dipeptide.</text>
        <dbReference type="EC" id="3.4.11.2"/>
    </reaction>
</comment>
<dbReference type="InterPro" id="IPR027268">
    <property type="entry name" value="Peptidase_M4/M1_CTD_sf"/>
</dbReference>
<evidence type="ECO:0000256" key="11">
    <source>
        <dbReference type="ARBA" id="ARBA00023049"/>
    </source>
</evidence>
<dbReference type="NCBIfam" id="TIGR02414">
    <property type="entry name" value="pepN_proteo"/>
    <property type="match status" value="1"/>
</dbReference>
<keyword evidence="10" id="KW-0862">Zinc</keyword>
<dbReference type="PANTHER" id="PTHR46322:SF1">
    <property type="entry name" value="PUROMYCIN-SENSITIVE AMINOPEPTIDASE"/>
    <property type="match status" value="1"/>
</dbReference>
<reference evidence="17 18" key="1">
    <citation type="submission" date="2018-03" db="EMBL/GenBank/DDBJ databases">
        <title>Genomic Encyclopedia of Type Strains, Phase III (KMG-III): the genomes of soil and plant-associated and newly described type strains.</title>
        <authorList>
            <person name="Whitman W."/>
        </authorList>
    </citation>
    <scope>NUCLEOTIDE SEQUENCE [LARGE SCALE GENOMIC DNA]</scope>
    <source>
        <strain evidence="17 18">MWH-P2sevCIIIb</strain>
    </source>
</reference>
<feature type="domain" description="Peptidase M1 alanyl aminopeptidase C-terminal" evidence="15">
    <location>
        <begin position="596"/>
        <end position="918"/>
    </location>
</feature>
<dbReference type="Pfam" id="PF01433">
    <property type="entry name" value="Peptidase_M1"/>
    <property type="match status" value="1"/>
</dbReference>
<dbReference type="InterPro" id="IPR014782">
    <property type="entry name" value="Peptidase_M1_dom"/>
</dbReference>
<dbReference type="InterPro" id="IPR012779">
    <property type="entry name" value="Peptidase_M1_pepN"/>
</dbReference>
<evidence type="ECO:0000256" key="12">
    <source>
        <dbReference type="NCBIfam" id="TIGR02414"/>
    </source>
</evidence>
<proteinExistence type="inferred from homology"/>
<dbReference type="SUPFAM" id="SSF63737">
    <property type="entry name" value="Leukotriene A4 hydrolase N-terminal domain"/>
    <property type="match status" value="1"/>
</dbReference>
<keyword evidence="18" id="KW-1185">Reference proteome</keyword>
<dbReference type="Pfam" id="PF11940">
    <property type="entry name" value="DUF3458"/>
    <property type="match status" value="1"/>
</dbReference>
<feature type="domain" description="Peptidase M1 alanyl aminopeptidase Ig-like fold" evidence="14">
    <location>
        <begin position="484"/>
        <end position="591"/>
    </location>
</feature>
<dbReference type="EMBL" id="PVTV01000004">
    <property type="protein sequence ID" value="PRZ00447.1"/>
    <property type="molecule type" value="Genomic_DNA"/>
</dbReference>
<dbReference type="InterPro" id="IPR035414">
    <property type="entry name" value="Peptidase_M1_pepN_Ig-like"/>
</dbReference>
<dbReference type="Gene3D" id="1.10.390.10">
    <property type="entry name" value="Neutral Protease Domain 2"/>
    <property type="match status" value="1"/>
</dbReference>
<dbReference type="Pfam" id="PF17900">
    <property type="entry name" value="Peptidase_M1_N"/>
    <property type="match status" value="1"/>
</dbReference>
<gene>
    <name evidence="17" type="ORF">BCM14_0267</name>
</gene>
<evidence type="ECO:0000256" key="7">
    <source>
        <dbReference type="ARBA" id="ARBA00022670"/>
    </source>
</evidence>
<dbReference type="InterPro" id="IPR042097">
    <property type="entry name" value="Aminopeptidase_N-like_N_sf"/>
</dbReference>
<dbReference type="GO" id="GO:0008270">
    <property type="term" value="F:zinc ion binding"/>
    <property type="evidence" value="ECO:0007669"/>
    <property type="project" value="InterPro"/>
</dbReference>
<evidence type="ECO:0000259" key="16">
    <source>
        <dbReference type="Pfam" id="PF17900"/>
    </source>
</evidence>
<protein>
    <recommendedName>
        <fullName evidence="5 12">Aminopeptidase N</fullName>
        <ecNumber evidence="4 12">3.4.11.2</ecNumber>
    </recommendedName>
</protein>
<evidence type="ECO:0000256" key="5">
    <source>
        <dbReference type="ARBA" id="ARBA00015611"/>
    </source>
</evidence>
<comment type="similarity">
    <text evidence="3">Belongs to the peptidase M1 family.</text>
</comment>
<evidence type="ECO:0000256" key="9">
    <source>
        <dbReference type="ARBA" id="ARBA00022801"/>
    </source>
</evidence>
<organism evidence="17 18">
    <name type="scientific">Jezberella montanilacus</name>
    <dbReference type="NCBI Taxonomy" id="323426"/>
    <lineage>
        <taxon>Bacteria</taxon>
        <taxon>Pseudomonadati</taxon>
        <taxon>Pseudomonadota</taxon>
        <taxon>Betaproteobacteria</taxon>
        <taxon>Burkholderiales</taxon>
        <taxon>Alcaligenaceae</taxon>
        <taxon>Jezberella</taxon>
    </lineage>
</organism>
<dbReference type="InterPro" id="IPR024601">
    <property type="entry name" value="Peptidase_M1_pepN_C"/>
</dbReference>
<evidence type="ECO:0000313" key="18">
    <source>
        <dbReference type="Proteomes" id="UP000238308"/>
    </source>
</evidence>
<feature type="domain" description="Peptidase M1 membrane alanine aminopeptidase" evidence="13">
    <location>
        <begin position="249"/>
        <end position="465"/>
    </location>
</feature>
<dbReference type="InterPro" id="IPR045357">
    <property type="entry name" value="Aminopeptidase_N-like_N"/>
</dbReference>
<accession>A0A2T0XNF4</accession>
<evidence type="ECO:0000259" key="15">
    <source>
        <dbReference type="Pfam" id="PF17432"/>
    </source>
</evidence>
<comment type="caution">
    <text evidence="17">The sequence shown here is derived from an EMBL/GenBank/DDBJ whole genome shotgun (WGS) entry which is preliminary data.</text>
</comment>
<dbReference type="PRINTS" id="PR00756">
    <property type="entry name" value="ALADIPTASE"/>
</dbReference>
<dbReference type="InterPro" id="IPR037144">
    <property type="entry name" value="Peptidase_M1_pepN_C_sf"/>
</dbReference>
<evidence type="ECO:0000256" key="6">
    <source>
        <dbReference type="ARBA" id="ARBA00022438"/>
    </source>
</evidence>
<dbReference type="Proteomes" id="UP000238308">
    <property type="component" value="Unassembled WGS sequence"/>
</dbReference>
<dbReference type="PANTHER" id="PTHR46322">
    <property type="entry name" value="PUROMYCIN-SENSITIVE AMINOPEPTIDASE"/>
    <property type="match status" value="1"/>
</dbReference>
<evidence type="ECO:0000259" key="13">
    <source>
        <dbReference type="Pfam" id="PF01433"/>
    </source>
</evidence>
<dbReference type="Pfam" id="PF17432">
    <property type="entry name" value="DUF3458_C"/>
    <property type="match status" value="1"/>
</dbReference>
<dbReference type="Gene3D" id="2.60.40.1840">
    <property type="match status" value="1"/>
</dbReference>
<evidence type="ECO:0000256" key="3">
    <source>
        <dbReference type="ARBA" id="ARBA00010136"/>
    </source>
</evidence>
<dbReference type="InterPro" id="IPR001930">
    <property type="entry name" value="Peptidase_M1"/>
</dbReference>
<dbReference type="GO" id="GO:0008237">
    <property type="term" value="F:metallopeptidase activity"/>
    <property type="evidence" value="ECO:0007669"/>
    <property type="project" value="UniProtKB-UniRule"/>
</dbReference>
<dbReference type="FunFam" id="3.30.2010.30:FF:000002">
    <property type="entry name" value="Putative aminopeptidase N"/>
    <property type="match status" value="1"/>
</dbReference>
<evidence type="ECO:0000256" key="2">
    <source>
        <dbReference type="ARBA" id="ARBA00001947"/>
    </source>
</evidence>
<dbReference type="InterPro" id="IPR038438">
    <property type="entry name" value="PepN_Ig-like_sf"/>
</dbReference>
<keyword evidence="11" id="KW-0482">Metalloprotease</keyword>
<evidence type="ECO:0000256" key="8">
    <source>
        <dbReference type="ARBA" id="ARBA00022723"/>
    </source>
</evidence>
<dbReference type="CDD" id="cd09600">
    <property type="entry name" value="M1_APN"/>
    <property type="match status" value="1"/>
</dbReference>